<evidence type="ECO:0000313" key="2">
    <source>
        <dbReference type="Proteomes" id="UP000287166"/>
    </source>
</evidence>
<proteinExistence type="predicted"/>
<evidence type="ECO:0000313" key="1">
    <source>
        <dbReference type="EMBL" id="GBE86990.1"/>
    </source>
</evidence>
<reference evidence="1 2" key="1">
    <citation type="journal article" date="2018" name="Sci. Rep.">
        <title>Genome sequence of the cauliflower mushroom Sparassis crispa (Hanabiratake) and its association with beneficial usage.</title>
        <authorList>
            <person name="Kiyama R."/>
            <person name="Furutani Y."/>
            <person name="Kawaguchi K."/>
            <person name="Nakanishi T."/>
        </authorList>
    </citation>
    <scope>NUCLEOTIDE SEQUENCE [LARGE SCALE GENOMIC DNA]</scope>
</reference>
<dbReference type="RefSeq" id="XP_027617903.1">
    <property type="nucleotide sequence ID" value="XM_027762102.1"/>
</dbReference>
<dbReference type="AlphaFoldDB" id="A0A401GXT4"/>
<dbReference type="InParanoid" id="A0A401GXT4"/>
<comment type="caution">
    <text evidence="1">The sequence shown here is derived from an EMBL/GenBank/DDBJ whole genome shotgun (WGS) entry which is preliminary data.</text>
</comment>
<sequence length="160" mass="17891">MLEKALESRWEHCVGLTHARWAAMSVYLSPDCFTRKMQDSNVPRPHPPRSQLKMRQSSRVGYFYRPSCHAAAWNRDMIVCGVLMDVLRQGERAALSRSIFSPASLRGAPVYPVYRPCKIGDSDASRARAGRVRCSYGPSVKIPSPRALELLPSPSVACEN</sequence>
<organism evidence="1 2">
    <name type="scientific">Sparassis crispa</name>
    <dbReference type="NCBI Taxonomy" id="139825"/>
    <lineage>
        <taxon>Eukaryota</taxon>
        <taxon>Fungi</taxon>
        <taxon>Dikarya</taxon>
        <taxon>Basidiomycota</taxon>
        <taxon>Agaricomycotina</taxon>
        <taxon>Agaricomycetes</taxon>
        <taxon>Polyporales</taxon>
        <taxon>Sparassidaceae</taxon>
        <taxon>Sparassis</taxon>
    </lineage>
</organism>
<dbReference type="GeneID" id="38783907"/>
<dbReference type="EMBL" id="BFAD01000010">
    <property type="protein sequence ID" value="GBE86990.1"/>
    <property type="molecule type" value="Genomic_DNA"/>
</dbReference>
<protein>
    <submittedName>
        <fullName evidence="1">Uncharacterized protein</fullName>
    </submittedName>
</protein>
<name>A0A401GXT4_9APHY</name>
<keyword evidence="2" id="KW-1185">Reference proteome</keyword>
<gene>
    <name evidence="1" type="ORF">SCP_1002360</name>
</gene>
<accession>A0A401GXT4</accession>
<dbReference type="Proteomes" id="UP000287166">
    <property type="component" value="Unassembled WGS sequence"/>
</dbReference>